<accession>A0A8S1J695</accession>
<proteinExistence type="predicted"/>
<feature type="non-terminal residue" evidence="2">
    <location>
        <position position="1"/>
    </location>
</feature>
<name>A0A8S1J695_9CHLO</name>
<sequence length="79" mass="8766">GNPCCEEPDYRLAVINEMPSLEIFDEHVVTIQEKERAKALIAADVASLAVAFGRRAPQYDLLWGEKVPKVSPLERDAGK</sequence>
<comment type="subcellular location">
    <subcellularLocation>
        <location evidence="1">Cytoplasm</location>
        <location evidence="1">Cytoskeleton</location>
        <location evidence="1">Cilium axoneme</location>
    </subcellularLocation>
</comment>
<protein>
    <submittedName>
        <fullName evidence="2">Uncharacterized protein</fullName>
    </submittedName>
</protein>
<dbReference type="Proteomes" id="UP000708148">
    <property type="component" value="Unassembled WGS sequence"/>
</dbReference>
<evidence type="ECO:0000256" key="1">
    <source>
        <dbReference type="ARBA" id="ARBA00004430"/>
    </source>
</evidence>
<comment type="caution">
    <text evidence="2">The sequence shown here is derived from an EMBL/GenBank/DDBJ whole genome shotgun (WGS) entry which is preliminary data.</text>
</comment>
<evidence type="ECO:0000313" key="3">
    <source>
        <dbReference type="Proteomes" id="UP000708148"/>
    </source>
</evidence>
<keyword evidence="3" id="KW-1185">Reference proteome</keyword>
<feature type="non-terminal residue" evidence="2">
    <location>
        <position position="79"/>
    </location>
</feature>
<dbReference type="Gene3D" id="3.80.10.10">
    <property type="entry name" value="Ribonuclease Inhibitor"/>
    <property type="match status" value="1"/>
</dbReference>
<dbReference type="InterPro" id="IPR032675">
    <property type="entry name" value="LRR_dom_sf"/>
</dbReference>
<dbReference type="OrthoDB" id="1517790at2759"/>
<dbReference type="EMBL" id="CAJHUC010001620">
    <property type="protein sequence ID" value="CAD7701728.1"/>
    <property type="molecule type" value="Genomic_DNA"/>
</dbReference>
<reference evidence="2" key="1">
    <citation type="submission" date="2020-12" db="EMBL/GenBank/DDBJ databases">
        <authorList>
            <person name="Iha C."/>
        </authorList>
    </citation>
    <scope>NUCLEOTIDE SEQUENCE</scope>
</reference>
<organism evidence="2 3">
    <name type="scientific">Ostreobium quekettii</name>
    <dbReference type="NCBI Taxonomy" id="121088"/>
    <lineage>
        <taxon>Eukaryota</taxon>
        <taxon>Viridiplantae</taxon>
        <taxon>Chlorophyta</taxon>
        <taxon>core chlorophytes</taxon>
        <taxon>Ulvophyceae</taxon>
        <taxon>TCBD clade</taxon>
        <taxon>Bryopsidales</taxon>
        <taxon>Ostreobineae</taxon>
        <taxon>Ostreobiaceae</taxon>
        <taxon>Ostreobium</taxon>
    </lineage>
</organism>
<dbReference type="GO" id="GO:0005930">
    <property type="term" value="C:axoneme"/>
    <property type="evidence" value="ECO:0007669"/>
    <property type="project" value="UniProtKB-SubCell"/>
</dbReference>
<dbReference type="AlphaFoldDB" id="A0A8S1J695"/>
<gene>
    <name evidence="2" type="ORF">OSTQU699_LOCUS7086</name>
</gene>
<evidence type="ECO:0000313" key="2">
    <source>
        <dbReference type="EMBL" id="CAD7701728.1"/>
    </source>
</evidence>